<dbReference type="AlphaFoldDB" id="A0A9P9IVU4"/>
<dbReference type="Proteomes" id="UP000738349">
    <property type="component" value="Unassembled WGS sequence"/>
</dbReference>
<comment type="caution">
    <text evidence="1">The sequence shown here is derived from an EMBL/GenBank/DDBJ whole genome shotgun (WGS) entry which is preliminary data.</text>
</comment>
<protein>
    <submittedName>
        <fullName evidence="1">Uncharacterized protein</fullName>
    </submittedName>
</protein>
<proteinExistence type="predicted"/>
<organism evidence="1 2">
    <name type="scientific">Dactylonectria macrodidyma</name>
    <dbReference type="NCBI Taxonomy" id="307937"/>
    <lineage>
        <taxon>Eukaryota</taxon>
        <taxon>Fungi</taxon>
        <taxon>Dikarya</taxon>
        <taxon>Ascomycota</taxon>
        <taxon>Pezizomycotina</taxon>
        <taxon>Sordariomycetes</taxon>
        <taxon>Hypocreomycetidae</taxon>
        <taxon>Hypocreales</taxon>
        <taxon>Nectriaceae</taxon>
        <taxon>Dactylonectria</taxon>
    </lineage>
</organism>
<reference evidence="1" key="1">
    <citation type="journal article" date="2021" name="Nat. Commun.">
        <title>Genetic determinants of endophytism in the Arabidopsis root mycobiome.</title>
        <authorList>
            <person name="Mesny F."/>
            <person name="Miyauchi S."/>
            <person name="Thiergart T."/>
            <person name="Pickel B."/>
            <person name="Atanasova L."/>
            <person name="Karlsson M."/>
            <person name="Huettel B."/>
            <person name="Barry K.W."/>
            <person name="Haridas S."/>
            <person name="Chen C."/>
            <person name="Bauer D."/>
            <person name="Andreopoulos W."/>
            <person name="Pangilinan J."/>
            <person name="LaButti K."/>
            <person name="Riley R."/>
            <person name="Lipzen A."/>
            <person name="Clum A."/>
            <person name="Drula E."/>
            <person name="Henrissat B."/>
            <person name="Kohler A."/>
            <person name="Grigoriev I.V."/>
            <person name="Martin F.M."/>
            <person name="Hacquard S."/>
        </authorList>
    </citation>
    <scope>NUCLEOTIDE SEQUENCE</scope>
    <source>
        <strain evidence="1">MPI-CAGE-AT-0147</strain>
    </source>
</reference>
<keyword evidence="2" id="KW-1185">Reference proteome</keyword>
<gene>
    <name evidence="1" type="ORF">EDB81DRAFT_950264</name>
</gene>
<evidence type="ECO:0000313" key="1">
    <source>
        <dbReference type="EMBL" id="KAH7132890.1"/>
    </source>
</evidence>
<accession>A0A9P9IVU4</accession>
<name>A0A9P9IVU4_9HYPO</name>
<sequence length="246" mass="28351">MPSSGLPRSRQACNMPHTPQFRACLTIRPRNELDEAYEKIVRRPHVCGGVFRNRRNKELVTARLICKVDTRSISNIEHRNVATVAGIFYGCYNGLFEVILLQQHAELTLDQLRQLNEVELSSSCEQLVDGFQYLASTRPPFLVEDVRVNLSGTLKIVLDFRHQRDYINSTAGDYWHTQYTSRAERLFSLQTNGNLSSLGVQFHRIIWEQGMSSAEHSMSFSHKLEGQRDCKAQWHERLLYSFTDSS</sequence>
<dbReference type="EMBL" id="JAGMUV010000016">
    <property type="protein sequence ID" value="KAH7132890.1"/>
    <property type="molecule type" value="Genomic_DNA"/>
</dbReference>
<evidence type="ECO:0000313" key="2">
    <source>
        <dbReference type="Proteomes" id="UP000738349"/>
    </source>
</evidence>
<dbReference type="OrthoDB" id="5078475at2759"/>